<evidence type="ECO:0000313" key="8">
    <source>
        <dbReference type="RefSeq" id="XP_018113049.1"/>
    </source>
</evidence>
<evidence type="ECO:0000256" key="2">
    <source>
        <dbReference type="ARBA" id="ARBA00004141"/>
    </source>
</evidence>
<comment type="subcellular location">
    <subcellularLocation>
        <location evidence="1">Cell projection</location>
        <location evidence="1">Cilium</location>
    </subcellularLocation>
    <subcellularLocation>
        <location evidence="2">Membrane</location>
        <topology evidence="2">Multi-pass membrane protein</topology>
    </subcellularLocation>
</comment>
<evidence type="ECO:0000256" key="3">
    <source>
        <dbReference type="ARBA" id="ARBA00022692"/>
    </source>
</evidence>
<dbReference type="CTD" id="108713879"/>
<reference evidence="8" key="1">
    <citation type="submission" date="2025-08" db="UniProtKB">
        <authorList>
            <consortium name="RefSeq"/>
        </authorList>
    </citation>
    <scope>IDENTIFICATION</scope>
    <source>
        <strain evidence="8">J_2021</strain>
        <tissue evidence="8">Erythrocytes</tissue>
    </source>
</reference>
<dbReference type="KEGG" id="xla:108713879"/>
<dbReference type="InterPro" id="IPR019184">
    <property type="entry name" value="Uncharacterised_TM-17"/>
</dbReference>
<keyword evidence="5" id="KW-0472">Membrane</keyword>
<evidence type="ECO:0000256" key="6">
    <source>
        <dbReference type="ARBA" id="ARBA00023273"/>
    </source>
</evidence>
<evidence type="ECO:0000313" key="7">
    <source>
        <dbReference type="Proteomes" id="UP000186698"/>
    </source>
</evidence>
<evidence type="ECO:0000256" key="1">
    <source>
        <dbReference type="ARBA" id="ARBA00004138"/>
    </source>
</evidence>
<dbReference type="GeneID" id="108713879"/>
<keyword evidence="6" id="KW-0966">Cell projection</keyword>
<dbReference type="Bgee" id="108713879">
    <property type="expression patterns" value="Expressed in testis and 18 other cell types or tissues"/>
</dbReference>
<sequence length="142" mass="15964">MAVVGRGKSSVVLSSVPLQMLLYLNVIYYVFYFLATLLMLIYKSQVFSYPGSNLALDLCLLFLMGFLEPLQLYLGTRGNLAEEKITLGSSLVVTVGNIFLAIYFLTWQTYILRADLIINIILIVIYGLAVTLKFLTMAAFFH</sequence>
<proteinExistence type="predicted"/>
<dbReference type="Pfam" id="PF09799">
    <property type="entry name" value="Transmemb_17"/>
    <property type="match status" value="1"/>
</dbReference>
<dbReference type="GO" id="GO:0016020">
    <property type="term" value="C:membrane"/>
    <property type="evidence" value="ECO:0007669"/>
    <property type="project" value="UniProtKB-SubCell"/>
</dbReference>
<dbReference type="PANTHER" id="PTHR13531">
    <property type="entry name" value="GEO07735P1-RELATED-RELATED"/>
    <property type="match status" value="1"/>
</dbReference>
<dbReference type="AlphaFoldDB" id="A0A1L8GJJ4"/>
<dbReference type="STRING" id="8355.A0A1L8GJJ4"/>
<dbReference type="RefSeq" id="XP_018113049.1">
    <property type="nucleotide sequence ID" value="XM_018257560.2"/>
</dbReference>
<organism evidence="7 8">
    <name type="scientific">Xenopus laevis</name>
    <name type="common">African clawed frog</name>
    <dbReference type="NCBI Taxonomy" id="8355"/>
    <lineage>
        <taxon>Eukaryota</taxon>
        <taxon>Metazoa</taxon>
        <taxon>Chordata</taxon>
        <taxon>Craniata</taxon>
        <taxon>Vertebrata</taxon>
        <taxon>Euteleostomi</taxon>
        <taxon>Amphibia</taxon>
        <taxon>Batrachia</taxon>
        <taxon>Anura</taxon>
        <taxon>Pipoidea</taxon>
        <taxon>Pipidae</taxon>
        <taxon>Xenopodinae</taxon>
        <taxon>Xenopus</taxon>
        <taxon>Xenopus</taxon>
    </lineage>
</organism>
<evidence type="ECO:0000313" key="9">
    <source>
        <dbReference type="Xenbase" id="XB-GENE-6489240"/>
    </source>
</evidence>
<gene>
    <name evidence="8 9" type="primary">tmem80.L</name>
</gene>
<keyword evidence="7" id="KW-1185">Reference proteome</keyword>
<name>A0A1L8GJJ4_XENLA</name>
<evidence type="ECO:0000256" key="5">
    <source>
        <dbReference type="ARBA" id="ARBA00023136"/>
    </source>
</evidence>
<dbReference type="GO" id="GO:0035869">
    <property type="term" value="C:ciliary transition zone"/>
    <property type="evidence" value="ECO:0000318"/>
    <property type="project" value="GO_Central"/>
</dbReference>
<dbReference type="PANTHER" id="PTHR13531:SF8">
    <property type="entry name" value="TRANSMEMBRANE PROTEIN 80"/>
    <property type="match status" value="1"/>
</dbReference>
<dbReference type="GO" id="GO:1905515">
    <property type="term" value="P:non-motile cilium assembly"/>
    <property type="evidence" value="ECO:0000318"/>
    <property type="project" value="GO_Central"/>
</dbReference>
<keyword evidence="4" id="KW-1133">Transmembrane helix</keyword>
<dbReference type="AGR" id="Xenbase:XB-GENE-6489240"/>
<dbReference type="Proteomes" id="UP000186698">
    <property type="component" value="Chromosome 4L"/>
</dbReference>
<evidence type="ECO:0000256" key="4">
    <source>
        <dbReference type="ARBA" id="ARBA00022989"/>
    </source>
</evidence>
<dbReference type="PaxDb" id="8355-A0A1L8GJJ4"/>
<dbReference type="OMA" id="DRNQLPK"/>
<protein>
    <submittedName>
        <fullName evidence="8">Transmembrane protein 80</fullName>
    </submittedName>
</protein>
<accession>A0A1L8GJJ4</accession>
<keyword evidence="3 8" id="KW-0812">Transmembrane</keyword>
<dbReference type="OrthoDB" id="262535at2759"/>
<dbReference type="Xenbase" id="XB-GENE-6489240">
    <property type="gene designation" value="tmem80.L"/>
</dbReference>